<dbReference type="InterPro" id="IPR029044">
    <property type="entry name" value="Nucleotide-diphossugar_trans"/>
</dbReference>
<dbReference type="OrthoDB" id="3183633at2"/>
<feature type="compositionally biased region" description="Polar residues" evidence="1">
    <location>
        <begin position="424"/>
        <end position="435"/>
    </location>
</feature>
<evidence type="ECO:0000313" key="4">
    <source>
        <dbReference type="Proteomes" id="UP000308760"/>
    </source>
</evidence>
<dbReference type="Proteomes" id="UP000308760">
    <property type="component" value="Unassembled WGS sequence"/>
</dbReference>
<dbReference type="CDD" id="cd00761">
    <property type="entry name" value="Glyco_tranf_GTA_type"/>
    <property type="match status" value="1"/>
</dbReference>
<feature type="region of interest" description="Disordered" evidence="1">
    <location>
        <begin position="369"/>
        <end position="435"/>
    </location>
</feature>
<dbReference type="InterPro" id="IPR001173">
    <property type="entry name" value="Glyco_trans_2-like"/>
</dbReference>
<sequence>MSESFPEIWRLQAQMITSRRDGDHFTRPVNGVRAGYYLCMPTLSIVIPVYDAEEYLTGCLDSIVGGGDRLEIIIADDCSPDGSRALAERYAQADKRIHVYSTPENGGSGPARNFGLAQATGDYVWFVDADDELKPGAVERVLSAVDSGPVRPDVVLVQHEKVRDTGAVEIGELADLADRCPVDPKAFTFTEWPQIVDYTHTPWTKVSRREFLTDIDLDFPSGWYTDIPWTYGLFRRAARMSVVTECCYQWRQRAGSSITRTRDDRHFDVFTQWQRTWDDFESVDDTGVRVALFNHMVWHLLLVIGNTERVDPKKRREFFRRTSELYRRYHPGAEAWNPTGGVTGLKQRLLAARAYVGYEALRQIYRLSQKASPKSRRRGRAVPRPAVPEHPDLNGPTSEGAAAAGDGASASEQAPDSPAGLPAQSLSGSPRVSRP</sequence>
<dbReference type="AlphaFoldDB" id="A0A4S8QG54"/>
<feature type="compositionally biased region" description="Low complexity" evidence="1">
    <location>
        <begin position="398"/>
        <end position="414"/>
    </location>
</feature>
<feature type="domain" description="Glycosyltransferase 2-like" evidence="2">
    <location>
        <begin position="44"/>
        <end position="150"/>
    </location>
</feature>
<accession>A0A4S8QG54</accession>
<gene>
    <name evidence="3" type="ORF">FAB82_01335</name>
</gene>
<proteinExistence type="predicted"/>
<evidence type="ECO:0000313" key="3">
    <source>
        <dbReference type="EMBL" id="THV43350.1"/>
    </source>
</evidence>
<reference evidence="3 4" key="2">
    <citation type="submission" date="2019-05" db="EMBL/GenBank/DDBJ databases">
        <title>Glycomyces buryatensis sp. nov.</title>
        <authorList>
            <person name="Nikitina E."/>
        </authorList>
    </citation>
    <scope>NUCLEOTIDE SEQUENCE [LARGE SCALE GENOMIC DNA]</scope>
    <source>
        <strain evidence="3 4">18</strain>
    </source>
</reference>
<dbReference type="EMBL" id="STGY01000004">
    <property type="protein sequence ID" value="THV43350.1"/>
    <property type="molecule type" value="Genomic_DNA"/>
</dbReference>
<dbReference type="PANTHER" id="PTHR22916:SF3">
    <property type="entry name" value="UDP-GLCNAC:BETAGAL BETA-1,3-N-ACETYLGLUCOSAMINYLTRANSFERASE-LIKE PROTEIN 1"/>
    <property type="match status" value="1"/>
</dbReference>
<protein>
    <submittedName>
        <fullName evidence="3">Glycosyltransferase family 2 protein</fullName>
    </submittedName>
</protein>
<comment type="caution">
    <text evidence="3">The sequence shown here is derived from an EMBL/GenBank/DDBJ whole genome shotgun (WGS) entry which is preliminary data.</text>
</comment>
<evidence type="ECO:0000256" key="1">
    <source>
        <dbReference type="SAM" id="MobiDB-lite"/>
    </source>
</evidence>
<dbReference type="PANTHER" id="PTHR22916">
    <property type="entry name" value="GLYCOSYLTRANSFERASE"/>
    <property type="match status" value="1"/>
</dbReference>
<keyword evidence="4" id="KW-1185">Reference proteome</keyword>
<dbReference type="GO" id="GO:0016758">
    <property type="term" value="F:hexosyltransferase activity"/>
    <property type="evidence" value="ECO:0007669"/>
    <property type="project" value="UniProtKB-ARBA"/>
</dbReference>
<evidence type="ECO:0000259" key="2">
    <source>
        <dbReference type="Pfam" id="PF00535"/>
    </source>
</evidence>
<organism evidence="3 4">
    <name type="scientific">Glycomyces buryatensis</name>
    <dbReference type="NCBI Taxonomy" id="2570927"/>
    <lineage>
        <taxon>Bacteria</taxon>
        <taxon>Bacillati</taxon>
        <taxon>Actinomycetota</taxon>
        <taxon>Actinomycetes</taxon>
        <taxon>Glycomycetales</taxon>
        <taxon>Glycomycetaceae</taxon>
        <taxon>Glycomyces</taxon>
    </lineage>
</organism>
<reference evidence="4" key="1">
    <citation type="submission" date="2019-04" db="EMBL/GenBank/DDBJ databases">
        <title>Nocardioides xinjiangensis sp. nov.</title>
        <authorList>
            <person name="Liu S."/>
        </authorList>
    </citation>
    <scope>NUCLEOTIDE SEQUENCE [LARGE SCALE GENOMIC DNA]</scope>
    <source>
        <strain evidence="4">18</strain>
    </source>
</reference>
<dbReference type="SUPFAM" id="SSF53448">
    <property type="entry name" value="Nucleotide-diphospho-sugar transferases"/>
    <property type="match status" value="1"/>
</dbReference>
<name>A0A4S8QG54_9ACTN</name>
<dbReference type="Gene3D" id="3.90.550.10">
    <property type="entry name" value="Spore Coat Polysaccharide Biosynthesis Protein SpsA, Chain A"/>
    <property type="match status" value="1"/>
</dbReference>
<keyword evidence="3" id="KW-0808">Transferase</keyword>
<dbReference type="Pfam" id="PF00535">
    <property type="entry name" value="Glycos_transf_2"/>
    <property type="match status" value="1"/>
</dbReference>